<comment type="similarity">
    <text evidence="18">Belongs to the cation transport ATPase (P-type) (TC 3.A.3) family. Type IID subfamily.</text>
</comment>
<dbReference type="Pfam" id="PF00122">
    <property type="entry name" value="E1-E2_ATPase"/>
    <property type="match status" value="1"/>
</dbReference>
<dbReference type="SUPFAM" id="SSF81653">
    <property type="entry name" value="Calcium ATPase, transduction domain A"/>
    <property type="match status" value="1"/>
</dbReference>
<evidence type="ECO:0000256" key="14">
    <source>
        <dbReference type="ARBA" id="ARBA00023053"/>
    </source>
</evidence>
<feature type="transmembrane region" description="Helical" evidence="23">
    <location>
        <begin position="82"/>
        <end position="100"/>
    </location>
</feature>
<evidence type="ECO:0000256" key="10">
    <source>
        <dbReference type="ARBA" id="ARBA00022842"/>
    </source>
</evidence>
<evidence type="ECO:0000256" key="3">
    <source>
        <dbReference type="ARBA" id="ARBA00022448"/>
    </source>
</evidence>
<keyword evidence="17" id="KW-0739">Sodium transport</keyword>
<keyword evidence="13 23" id="KW-1133">Transmembrane helix</keyword>
<dbReference type="InterPro" id="IPR001757">
    <property type="entry name" value="P_typ_ATPase"/>
</dbReference>
<proteinExistence type="inferred from homology"/>
<dbReference type="GO" id="GO:0046872">
    <property type="term" value="F:metal ion binding"/>
    <property type="evidence" value="ECO:0007669"/>
    <property type="project" value="UniProtKB-KW"/>
</dbReference>
<dbReference type="SMART" id="SM00831">
    <property type="entry name" value="Cation_ATPase_N"/>
    <property type="match status" value="1"/>
</dbReference>
<dbReference type="AlphaFoldDB" id="A0AA40CQF9"/>
<dbReference type="InterPro" id="IPR004014">
    <property type="entry name" value="ATPase_P-typ_cation-transptr_N"/>
</dbReference>
<evidence type="ECO:0000256" key="11">
    <source>
        <dbReference type="ARBA" id="ARBA00022958"/>
    </source>
</evidence>
<dbReference type="InterPro" id="IPR008250">
    <property type="entry name" value="ATPase_P-typ_transduc_dom_A_sf"/>
</dbReference>
<dbReference type="SUPFAM" id="SSF56784">
    <property type="entry name" value="HAD-like"/>
    <property type="match status" value="1"/>
</dbReference>
<sequence>MKGEKATIRKQQNAPPPDDDGDKRLSRPAHALTIDQIIEEIKTCPINGLLEDEARERLERFGRNEFQSSKGVSAAEVLVRQLVNPMTLVLVMAMAASLAIRSWVEGVFVASVILLNAVVGFFQEYKAAKIIDSLRELASPTAKAIRSGRDVVVPSPEIVPGDVVDMNVGDTIPADVRLIETMNFEINESLLTGESAPVQKTAAATFADDTGLGDRLNVAFGSCKVTRGRARGVVYATGGFMEIGLIATAVEQRGHYKRRIAPPRRLSEIAGPADVRFCGPLRSSILTEVQAALGGVGRFLGLNVGTPLQRKLSRLAAYLFGCAVACTIIVLAANQFRSQREVVLYAVATGLSMLPVSLIVILTVTMGAGSKKMAQRNVLVRNLKSVEALGSVTDICSDKTGTLTQGRMVARAAWIPHHGTYFVSPTNDPLNPTTGETHFLRGEPRHASPLGGRDSAAATAAKTSLVDPTPEAELWESVRDFVVTASLASIGKVSRNKGRWVVVGNPTDVAIQIFAHRFTSPDDHDSSSSSSPYFPTTANVGHEAINELPFDFYNKRMSLVYQELGSPNLRIFTKGAVETVLSLCTRTVSGSDGTTAPLDSPAIASILANTEALARRGLRVLALASRTVTNLTPSDAHLSNRPQIEQSMTFHGLIGLNDPPRPESTASVRLCHTAGIAVHMLTGDHLETARAIATEIGILRPHHDTPTAAVLTSRDFDALSDAALDALPALPLVIARCTPQTKVRMMDALHRRGRFAAMTGDGVNDAPSLARADVAIAMGGGSDVAKEAADIVLRDDNFASIGNAVEEGRRMFDNVQRFVLHVLAENVAQACTLLVGLVFKDEEKGLSLFPLSPVEILWVIVATSGLPDMGLGFEEAAEDVMRRPPQDIRKGIFTQELLLDMVVYGLVMAALCLSSFALVLYGFEGGRVGEDCNNAYSEACGPVFRARATCFTCLTWFALFLALEMTDMRQSLFRLSPRHRQDMDWRSARWLYNVVVRRNRFLFWAVVGGFVTVFPVLYLPVVNRVVFKHEGITWEWGIVLVETLLFFLSVEGWKWAKRVHRRRKRRRGSNEV</sequence>
<keyword evidence="26" id="KW-1185">Reference proteome</keyword>
<dbReference type="FunFam" id="1.20.1110.10:FF:000015">
    <property type="entry name" value="Sodium ion P-type ATPase"/>
    <property type="match status" value="1"/>
</dbReference>
<keyword evidence="10" id="KW-0460">Magnesium</keyword>
<evidence type="ECO:0000256" key="12">
    <source>
        <dbReference type="ARBA" id="ARBA00022967"/>
    </source>
</evidence>
<dbReference type="GO" id="GO:0006813">
    <property type="term" value="P:potassium ion transport"/>
    <property type="evidence" value="ECO:0007669"/>
    <property type="project" value="UniProtKB-KW"/>
</dbReference>
<dbReference type="GO" id="GO:0008554">
    <property type="term" value="F:P-type sodium transporter activity"/>
    <property type="evidence" value="ECO:0007669"/>
    <property type="project" value="UniProtKB-EC"/>
</dbReference>
<name>A0AA40CQF9_9PEZI</name>
<dbReference type="InterPro" id="IPR023298">
    <property type="entry name" value="ATPase_P-typ_TM_dom_sf"/>
</dbReference>
<dbReference type="PRINTS" id="PR00120">
    <property type="entry name" value="HATPASE"/>
</dbReference>
<evidence type="ECO:0000256" key="21">
    <source>
        <dbReference type="ARBA" id="ARBA00049499"/>
    </source>
</evidence>
<feature type="transmembrane region" description="Helical" evidence="23">
    <location>
        <begin position="1001"/>
        <end position="1021"/>
    </location>
</feature>
<dbReference type="InterPro" id="IPR036412">
    <property type="entry name" value="HAD-like_sf"/>
</dbReference>
<evidence type="ECO:0000256" key="17">
    <source>
        <dbReference type="ARBA" id="ARBA00023201"/>
    </source>
</evidence>
<gene>
    <name evidence="25" type="ORF">B0T16DRAFT_375902</name>
</gene>
<keyword evidence="9" id="KW-0067">ATP-binding</keyword>
<evidence type="ECO:0000256" key="18">
    <source>
        <dbReference type="ARBA" id="ARBA00035017"/>
    </source>
</evidence>
<feature type="domain" description="Cation-transporting P-type ATPase N-terminal" evidence="24">
    <location>
        <begin position="28"/>
        <end position="102"/>
    </location>
</feature>
<feature type="region of interest" description="Disordered" evidence="22">
    <location>
        <begin position="1"/>
        <end position="25"/>
    </location>
</feature>
<dbReference type="SUPFAM" id="SSF81660">
    <property type="entry name" value="Metal cation-transporting ATPase, ATP-binding domain N"/>
    <property type="match status" value="1"/>
</dbReference>
<keyword evidence="6 23" id="KW-0812">Transmembrane</keyword>
<feature type="transmembrane region" description="Helical" evidence="23">
    <location>
        <begin position="315"/>
        <end position="336"/>
    </location>
</feature>
<evidence type="ECO:0000259" key="24">
    <source>
        <dbReference type="SMART" id="SM00831"/>
    </source>
</evidence>
<keyword evidence="16 23" id="KW-0472">Membrane</keyword>
<keyword evidence="11" id="KW-0630">Potassium</keyword>
<keyword evidence="7" id="KW-0479">Metal-binding</keyword>
<evidence type="ECO:0000256" key="9">
    <source>
        <dbReference type="ARBA" id="ARBA00022840"/>
    </source>
</evidence>
<dbReference type="Gene3D" id="2.70.150.10">
    <property type="entry name" value="Calcium-transporting ATPase, cytoplasmic transduction domain A"/>
    <property type="match status" value="1"/>
</dbReference>
<evidence type="ECO:0000256" key="7">
    <source>
        <dbReference type="ARBA" id="ARBA00022723"/>
    </source>
</evidence>
<feature type="region of interest" description="Disordered" evidence="22">
    <location>
        <begin position="442"/>
        <end position="463"/>
    </location>
</feature>
<comment type="caution">
    <text evidence="25">The sequence shown here is derived from an EMBL/GenBank/DDBJ whole genome shotgun (WGS) entry which is preliminary data.</text>
</comment>
<evidence type="ECO:0000256" key="20">
    <source>
        <dbReference type="ARBA" id="ARBA00048599"/>
    </source>
</evidence>
<dbReference type="InterPro" id="IPR023214">
    <property type="entry name" value="HAD_sf"/>
</dbReference>
<dbReference type="SUPFAM" id="SSF81665">
    <property type="entry name" value="Calcium ATPase, transmembrane domain M"/>
    <property type="match status" value="1"/>
</dbReference>
<keyword evidence="15" id="KW-0406">Ion transport</keyword>
<dbReference type="InterPro" id="IPR044492">
    <property type="entry name" value="P_typ_ATPase_HD_dom"/>
</dbReference>
<dbReference type="PRINTS" id="PR00119">
    <property type="entry name" value="CATATPASE"/>
</dbReference>
<dbReference type="GO" id="GO:0005886">
    <property type="term" value="C:plasma membrane"/>
    <property type="evidence" value="ECO:0007669"/>
    <property type="project" value="UniProtKB-SubCell"/>
</dbReference>
<dbReference type="InterPro" id="IPR006068">
    <property type="entry name" value="ATPase_P-typ_cation-transptr_C"/>
</dbReference>
<dbReference type="InterPro" id="IPR023299">
    <property type="entry name" value="ATPase_P-typ_cyto_dom_N"/>
</dbReference>
<evidence type="ECO:0000256" key="4">
    <source>
        <dbReference type="ARBA" id="ARBA00022475"/>
    </source>
</evidence>
<keyword evidence="12" id="KW-1278">Translocase</keyword>
<evidence type="ECO:0000256" key="19">
    <source>
        <dbReference type="ARBA" id="ARBA00035029"/>
    </source>
</evidence>
<evidence type="ECO:0000256" key="23">
    <source>
        <dbReference type="SAM" id="Phobius"/>
    </source>
</evidence>
<evidence type="ECO:0000256" key="22">
    <source>
        <dbReference type="SAM" id="MobiDB-lite"/>
    </source>
</evidence>
<evidence type="ECO:0000256" key="6">
    <source>
        <dbReference type="ARBA" id="ARBA00022692"/>
    </source>
</evidence>
<dbReference type="SFLD" id="SFLDG00002">
    <property type="entry name" value="C1.7:_P-type_atpase_like"/>
    <property type="match status" value="1"/>
</dbReference>
<evidence type="ECO:0000256" key="8">
    <source>
        <dbReference type="ARBA" id="ARBA00022741"/>
    </source>
</evidence>
<dbReference type="SFLD" id="SFLDF00027">
    <property type="entry name" value="p-type_atpase"/>
    <property type="match status" value="1"/>
</dbReference>
<feature type="transmembrane region" description="Helical" evidence="23">
    <location>
        <begin position="342"/>
        <end position="366"/>
    </location>
</feature>
<dbReference type="InterPro" id="IPR006414">
    <property type="entry name" value="P-type_ATPase_IID"/>
</dbReference>
<evidence type="ECO:0000313" key="25">
    <source>
        <dbReference type="EMBL" id="KAK0646882.1"/>
    </source>
</evidence>
<feature type="transmembrane region" description="Helical" evidence="23">
    <location>
        <begin position="1033"/>
        <end position="1056"/>
    </location>
</feature>
<dbReference type="InterPro" id="IPR018303">
    <property type="entry name" value="ATPase_P-typ_P_site"/>
</dbReference>
<keyword evidence="4" id="KW-1003">Cell membrane</keyword>
<comment type="catalytic activity">
    <reaction evidence="20">
        <text>K(+)(in) + ATP + H2O = K(+)(out) + ADP + phosphate + H(+)</text>
        <dbReference type="Rhea" id="RHEA:75815"/>
        <dbReference type="ChEBI" id="CHEBI:15377"/>
        <dbReference type="ChEBI" id="CHEBI:15378"/>
        <dbReference type="ChEBI" id="CHEBI:29103"/>
        <dbReference type="ChEBI" id="CHEBI:30616"/>
        <dbReference type="ChEBI" id="CHEBI:43474"/>
        <dbReference type="ChEBI" id="CHEBI:456216"/>
    </reaction>
</comment>
<keyword evidence="8" id="KW-0547">Nucleotide-binding</keyword>
<keyword evidence="5" id="KW-0633">Potassium transport</keyword>
<keyword evidence="14" id="KW-0915">Sodium</keyword>
<dbReference type="PANTHER" id="PTHR42861">
    <property type="entry name" value="CALCIUM-TRANSPORTING ATPASE"/>
    <property type="match status" value="1"/>
</dbReference>
<dbReference type="Proteomes" id="UP001174936">
    <property type="component" value="Unassembled WGS sequence"/>
</dbReference>
<protein>
    <recommendedName>
        <fullName evidence="19">P-type Na(+) transporter</fullName>
        <ecNumber evidence="19">7.2.2.3</ecNumber>
    </recommendedName>
</protein>
<dbReference type="InterPro" id="IPR059000">
    <property type="entry name" value="ATPase_P-type_domA"/>
</dbReference>
<dbReference type="Pfam" id="PF00689">
    <property type="entry name" value="Cation_ATPase_C"/>
    <property type="match status" value="1"/>
</dbReference>
<dbReference type="GO" id="GO:0016887">
    <property type="term" value="F:ATP hydrolysis activity"/>
    <property type="evidence" value="ECO:0007669"/>
    <property type="project" value="InterPro"/>
</dbReference>
<evidence type="ECO:0000313" key="26">
    <source>
        <dbReference type="Proteomes" id="UP001174936"/>
    </source>
</evidence>
<feature type="transmembrane region" description="Helical" evidence="23">
    <location>
        <begin position="897"/>
        <end position="923"/>
    </location>
</feature>
<organism evidence="25 26">
    <name type="scientific">Cercophora newfieldiana</name>
    <dbReference type="NCBI Taxonomy" id="92897"/>
    <lineage>
        <taxon>Eukaryota</taxon>
        <taxon>Fungi</taxon>
        <taxon>Dikarya</taxon>
        <taxon>Ascomycota</taxon>
        <taxon>Pezizomycotina</taxon>
        <taxon>Sordariomycetes</taxon>
        <taxon>Sordariomycetidae</taxon>
        <taxon>Sordariales</taxon>
        <taxon>Lasiosphaeriaceae</taxon>
        <taxon>Cercophora</taxon>
    </lineage>
</organism>
<comment type="subcellular location">
    <subcellularLocation>
        <location evidence="2">Cell membrane</location>
        <topology evidence="2">Multi-pass membrane protein</topology>
    </subcellularLocation>
</comment>
<evidence type="ECO:0000256" key="13">
    <source>
        <dbReference type="ARBA" id="ARBA00022989"/>
    </source>
</evidence>
<dbReference type="EC" id="7.2.2.3" evidence="19"/>
<keyword evidence="3" id="KW-0813">Transport</keyword>
<dbReference type="PROSITE" id="PS00154">
    <property type="entry name" value="ATPASE_E1_E2"/>
    <property type="match status" value="1"/>
</dbReference>
<dbReference type="EMBL" id="JAULSV010000004">
    <property type="protein sequence ID" value="KAK0646882.1"/>
    <property type="molecule type" value="Genomic_DNA"/>
</dbReference>
<dbReference type="Pfam" id="PF00690">
    <property type="entry name" value="Cation_ATPase_N"/>
    <property type="match status" value="1"/>
</dbReference>
<dbReference type="GO" id="GO:0005524">
    <property type="term" value="F:ATP binding"/>
    <property type="evidence" value="ECO:0007669"/>
    <property type="project" value="UniProtKB-KW"/>
</dbReference>
<dbReference type="Gene3D" id="1.20.1110.10">
    <property type="entry name" value="Calcium-transporting ATPase, transmembrane domain"/>
    <property type="match status" value="2"/>
</dbReference>
<comment type="cofactor">
    <cofactor evidence="1">
        <name>Mg(2+)</name>
        <dbReference type="ChEBI" id="CHEBI:18420"/>
    </cofactor>
</comment>
<dbReference type="Pfam" id="PF13246">
    <property type="entry name" value="Cation_ATPase"/>
    <property type="match status" value="1"/>
</dbReference>
<dbReference type="NCBIfam" id="TIGR01494">
    <property type="entry name" value="ATPase_P-type"/>
    <property type="match status" value="2"/>
</dbReference>
<dbReference type="Gene3D" id="3.40.1110.10">
    <property type="entry name" value="Calcium-transporting ATPase, cytoplasmic domain N"/>
    <property type="match status" value="1"/>
</dbReference>
<comment type="catalytic activity">
    <reaction evidence="21">
        <text>Na(+)(in) + ATP + H2O = Na(+)(out) + ADP + phosphate + H(+)</text>
        <dbReference type="Rhea" id="RHEA:14633"/>
        <dbReference type="ChEBI" id="CHEBI:15377"/>
        <dbReference type="ChEBI" id="CHEBI:15378"/>
        <dbReference type="ChEBI" id="CHEBI:29101"/>
        <dbReference type="ChEBI" id="CHEBI:30616"/>
        <dbReference type="ChEBI" id="CHEBI:43474"/>
        <dbReference type="ChEBI" id="CHEBI:456216"/>
        <dbReference type="EC" id="7.2.2.3"/>
    </reaction>
    <physiologicalReaction direction="left-to-right" evidence="21">
        <dbReference type="Rhea" id="RHEA:14634"/>
    </physiologicalReaction>
</comment>
<dbReference type="Gene3D" id="3.40.50.1000">
    <property type="entry name" value="HAD superfamily/HAD-like"/>
    <property type="match status" value="1"/>
</dbReference>
<evidence type="ECO:0000256" key="2">
    <source>
        <dbReference type="ARBA" id="ARBA00004651"/>
    </source>
</evidence>
<evidence type="ECO:0000256" key="15">
    <source>
        <dbReference type="ARBA" id="ARBA00023065"/>
    </source>
</evidence>
<evidence type="ECO:0000256" key="1">
    <source>
        <dbReference type="ARBA" id="ARBA00001946"/>
    </source>
</evidence>
<dbReference type="NCBIfam" id="TIGR01523">
    <property type="entry name" value="ATPase-IID_K-Na"/>
    <property type="match status" value="1"/>
</dbReference>
<evidence type="ECO:0000256" key="16">
    <source>
        <dbReference type="ARBA" id="ARBA00023136"/>
    </source>
</evidence>
<accession>A0AA40CQF9</accession>
<dbReference type="SFLD" id="SFLDS00003">
    <property type="entry name" value="Haloacid_Dehalogenase"/>
    <property type="match status" value="1"/>
</dbReference>
<reference evidence="25" key="1">
    <citation type="submission" date="2023-06" db="EMBL/GenBank/DDBJ databases">
        <title>Genome-scale phylogeny and comparative genomics of the fungal order Sordariales.</title>
        <authorList>
            <consortium name="Lawrence Berkeley National Laboratory"/>
            <person name="Hensen N."/>
            <person name="Bonometti L."/>
            <person name="Westerberg I."/>
            <person name="Brannstrom I.O."/>
            <person name="Guillou S."/>
            <person name="Cros-Aarteil S."/>
            <person name="Calhoun S."/>
            <person name="Haridas S."/>
            <person name="Kuo A."/>
            <person name="Mondo S."/>
            <person name="Pangilinan J."/>
            <person name="Riley R."/>
            <person name="Labutti K."/>
            <person name="Andreopoulos B."/>
            <person name="Lipzen A."/>
            <person name="Chen C."/>
            <person name="Yanf M."/>
            <person name="Daum C."/>
            <person name="Ng V."/>
            <person name="Clum A."/>
            <person name="Steindorff A."/>
            <person name="Ohm R."/>
            <person name="Martin F."/>
            <person name="Silar P."/>
            <person name="Natvig D."/>
            <person name="Lalanne C."/>
            <person name="Gautier V."/>
            <person name="Ament-Velasquez S.L."/>
            <person name="Kruys A."/>
            <person name="Hutchinson M.I."/>
            <person name="Powell A.J."/>
            <person name="Barry K."/>
            <person name="Miller A.N."/>
            <person name="Grigoriev I.V."/>
            <person name="Debuchy R."/>
            <person name="Gladieux P."/>
            <person name="Thoren M.H."/>
            <person name="Johannesson H."/>
        </authorList>
    </citation>
    <scope>NUCLEOTIDE SEQUENCE</scope>
    <source>
        <strain evidence="25">SMH2532-1</strain>
    </source>
</reference>
<feature type="transmembrane region" description="Helical" evidence="23">
    <location>
        <begin position="106"/>
        <end position="125"/>
    </location>
</feature>
<evidence type="ECO:0000256" key="5">
    <source>
        <dbReference type="ARBA" id="ARBA00022538"/>
    </source>
</evidence>